<dbReference type="Proteomes" id="UP000606044">
    <property type="component" value="Unassembled WGS sequence"/>
</dbReference>
<proteinExistence type="predicted"/>
<organism evidence="2 3">
    <name type="scientific">Azorhizobium oxalatiphilum</name>
    <dbReference type="NCBI Taxonomy" id="980631"/>
    <lineage>
        <taxon>Bacteria</taxon>
        <taxon>Pseudomonadati</taxon>
        <taxon>Pseudomonadota</taxon>
        <taxon>Alphaproteobacteria</taxon>
        <taxon>Hyphomicrobiales</taxon>
        <taxon>Xanthobacteraceae</taxon>
        <taxon>Azorhizobium</taxon>
    </lineage>
</organism>
<accession>A0A917C957</accession>
<sequence>MAAPPVEEKTREPDMDDTGHVRSPAEMDAVIAAHRQLLILLLSTIAENETMRARLAARIEQRELFRDAHEDPGVEADGAVAFEVAVEREMTRILDDVRSALAAETGKTL</sequence>
<protein>
    <submittedName>
        <fullName evidence="2">Uncharacterized protein</fullName>
    </submittedName>
</protein>
<gene>
    <name evidence="2" type="ORF">GCM10007301_36960</name>
</gene>
<evidence type="ECO:0000313" key="3">
    <source>
        <dbReference type="Proteomes" id="UP000606044"/>
    </source>
</evidence>
<dbReference type="AlphaFoldDB" id="A0A917C957"/>
<reference evidence="2" key="2">
    <citation type="submission" date="2020-09" db="EMBL/GenBank/DDBJ databases">
        <authorList>
            <person name="Sun Q."/>
            <person name="Sedlacek I."/>
        </authorList>
    </citation>
    <scope>NUCLEOTIDE SEQUENCE</scope>
    <source>
        <strain evidence="2">CCM 7897</strain>
    </source>
</reference>
<reference evidence="2" key="1">
    <citation type="journal article" date="2014" name="Int. J. Syst. Evol. Microbiol.">
        <title>Complete genome sequence of Corynebacterium casei LMG S-19264T (=DSM 44701T), isolated from a smear-ripened cheese.</title>
        <authorList>
            <consortium name="US DOE Joint Genome Institute (JGI-PGF)"/>
            <person name="Walter F."/>
            <person name="Albersmeier A."/>
            <person name="Kalinowski J."/>
            <person name="Ruckert C."/>
        </authorList>
    </citation>
    <scope>NUCLEOTIDE SEQUENCE</scope>
    <source>
        <strain evidence="2">CCM 7897</strain>
    </source>
</reference>
<dbReference type="EMBL" id="BMCT01000005">
    <property type="protein sequence ID" value="GGF73761.1"/>
    <property type="molecule type" value="Genomic_DNA"/>
</dbReference>
<feature type="region of interest" description="Disordered" evidence="1">
    <location>
        <begin position="1"/>
        <end position="21"/>
    </location>
</feature>
<evidence type="ECO:0000256" key="1">
    <source>
        <dbReference type="SAM" id="MobiDB-lite"/>
    </source>
</evidence>
<comment type="caution">
    <text evidence="2">The sequence shown here is derived from an EMBL/GenBank/DDBJ whole genome shotgun (WGS) entry which is preliminary data.</text>
</comment>
<name>A0A917C957_9HYPH</name>
<keyword evidence="3" id="KW-1185">Reference proteome</keyword>
<evidence type="ECO:0000313" key="2">
    <source>
        <dbReference type="EMBL" id="GGF73761.1"/>
    </source>
</evidence>